<dbReference type="PANTHER" id="PTHR43346">
    <property type="entry name" value="LIGAND BINDING DOMAIN PROTEIN, PUTATIVE (AFU_ORTHOLOGUE AFUA_6G14370)-RELATED"/>
    <property type="match status" value="1"/>
</dbReference>
<dbReference type="EMBL" id="JAIEZQ010000002">
    <property type="protein sequence ID" value="MBY9076067.1"/>
    <property type="molecule type" value="Genomic_DNA"/>
</dbReference>
<organism evidence="2 3">
    <name type="scientific">Nocardioides jiangsuensis</name>
    <dbReference type="NCBI Taxonomy" id="2866161"/>
    <lineage>
        <taxon>Bacteria</taxon>
        <taxon>Bacillati</taxon>
        <taxon>Actinomycetota</taxon>
        <taxon>Actinomycetes</taxon>
        <taxon>Propionibacteriales</taxon>
        <taxon>Nocardioidaceae</taxon>
        <taxon>Nocardioides</taxon>
    </lineage>
</organism>
<sequence>MTGWVGNIEEATLGNTNFRTALFTGTSMQLTVMRLAPGEEIGVEMHDHRDQFIRVEHGRARVTLGPERDRVAETHDLEDDWVVIIPGGTWHNVVNTGDGDLKLYSLYAPPEHPDGTVHVTKADADAAEAQHHD</sequence>
<comment type="caution">
    <text evidence="2">The sequence shown here is derived from an EMBL/GenBank/DDBJ whole genome shotgun (WGS) entry which is preliminary data.</text>
</comment>
<dbReference type="RefSeq" id="WP_221025751.1">
    <property type="nucleotide sequence ID" value="NZ_JAIEZQ010000002.1"/>
</dbReference>
<dbReference type="InterPro" id="IPR013096">
    <property type="entry name" value="Cupin_2"/>
</dbReference>
<name>A0ABS7RLY4_9ACTN</name>
<dbReference type="InterPro" id="IPR011051">
    <property type="entry name" value="RmlC_Cupin_sf"/>
</dbReference>
<dbReference type="CDD" id="cd02223">
    <property type="entry name" value="cupin_Bh2720-like"/>
    <property type="match status" value="1"/>
</dbReference>
<proteinExistence type="predicted"/>
<accession>A0ABS7RLY4</accession>
<dbReference type="Gene3D" id="2.60.120.10">
    <property type="entry name" value="Jelly Rolls"/>
    <property type="match status" value="1"/>
</dbReference>
<feature type="domain" description="Cupin type-2" evidence="1">
    <location>
        <begin position="32"/>
        <end position="107"/>
    </location>
</feature>
<keyword evidence="3" id="KW-1185">Reference proteome</keyword>
<dbReference type="InterPro" id="IPR014710">
    <property type="entry name" value="RmlC-like_jellyroll"/>
</dbReference>
<dbReference type="Proteomes" id="UP000754710">
    <property type="component" value="Unassembled WGS sequence"/>
</dbReference>
<evidence type="ECO:0000313" key="2">
    <source>
        <dbReference type="EMBL" id="MBY9076067.1"/>
    </source>
</evidence>
<reference evidence="2 3" key="1">
    <citation type="submission" date="2021-08" db="EMBL/GenBank/DDBJ databases">
        <title>Nocardioides bacterium WL0053 sp. nov., isolated from the sediment.</title>
        <authorList>
            <person name="Wang L."/>
            <person name="Zhang D."/>
            <person name="Zhang A."/>
        </authorList>
    </citation>
    <scope>NUCLEOTIDE SEQUENCE [LARGE SCALE GENOMIC DNA]</scope>
    <source>
        <strain evidence="2 3">WL0053</strain>
    </source>
</reference>
<dbReference type="PANTHER" id="PTHR43346:SF1">
    <property type="entry name" value="QUERCETIN 2,3-DIOXYGENASE-RELATED"/>
    <property type="match status" value="1"/>
</dbReference>
<protein>
    <submittedName>
        <fullName evidence="2">Cupin domain-containing protein</fullName>
    </submittedName>
</protein>
<evidence type="ECO:0000259" key="1">
    <source>
        <dbReference type="Pfam" id="PF07883"/>
    </source>
</evidence>
<evidence type="ECO:0000313" key="3">
    <source>
        <dbReference type="Proteomes" id="UP000754710"/>
    </source>
</evidence>
<gene>
    <name evidence="2" type="ORF">K1X13_14625</name>
</gene>
<dbReference type="Pfam" id="PF07883">
    <property type="entry name" value="Cupin_2"/>
    <property type="match status" value="1"/>
</dbReference>
<dbReference type="InterPro" id="IPR052538">
    <property type="entry name" value="Flavonoid_dioxygenase-like"/>
</dbReference>
<dbReference type="SUPFAM" id="SSF51182">
    <property type="entry name" value="RmlC-like cupins"/>
    <property type="match status" value="1"/>
</dbReference>